<comment type="caution">
    <text evidence="3">The sequence shown here is derived from an EMBL/GenBank/DDBJ whole genome shotgun (WGS) entry which is preliminary data.</text>
</comment>
<evidence type="ECO:0000313" key="3">
    <source>
        <dbReference type="EMBL" id="EUA58288.1"/>
    </source>
</evidence>
<dbReference type="AlphaFoldDB" id="X8CS84"/>
<keyword evidence="2" id="KW-0472">Membrane</keyword>
<organism evidence="3 4">
    <name type="scientific">Mycobacterium intracellulare 1956</name>
    <dbReference type="NCBI Taxonomy" id="1299331"/>
    <lineage>
        <taxon>Bacteria</taxon>
        <taxon>Bacillati</taxon>
        <taxon>Actinomycetota</taxon>
        <taxon>Actinomycetes</taxon>
        <taxon>Mycobacteriales</taxon>
        <taxon>Mycobacteriaceae</taxon>
        <taxon>Mycobacterium</taxon>
        <taxon>Mycobacterium avium complex (MAC)</taxon>
    </lineage>
</organism>
<name>X8CS84_MYCIT</name>
<gene>
    <name evidence="3" type="ORF">I550_1428</name>
</gene>
<accession>X8CS84</accession>
<keyword evidence="2" id="KW-0812">Transmembrane</keyword>
<reference evidence="3 4" key="1">
    <citation type="submission" date="2013-12" db="EMBL/GenBank/DDBJ databases">
        <authorList>
            <person name="Zelazny A."/>
            <person name="Olivier K."/>
            <person name="Holland S."/>
            <person name="Lenaerts A."/>
            <person name="Ordway D."/>
            <person name="DeGroote M.A."/>
            <person name="Parker T."/>
            <person name="Sizemore C."/>
            <person name="Tallon L.J."/>
            <person name="Sadzewicz L.K."/>
            <person name="Sengamalay N."/>
            <person name="Fraser C.M."/>
            <person name="Hine E."/>
            <person name="Shefchek K.A."/>
            <person name="Das S.P."/>
            <person name="Tettelin H."/>
        </authorList>
    </citation>
    <scope>NUCLEOTIDE SEQUENCE [LARGE SCALE GENOMIC DNA]</scope>
    <source>
        <strain evidence="3 4">1956</strain>
    </source>
</reference>
<evidence type="ECO:0000256" key="1">
    <source>
        <dbReference type="SAM" id="MobiDB-lite"/>
    </source>
</evidence>
<evidence type="ECO:0000256" key="2">
    <source>
        <dbReference type="SAM" id="Phobius"/>
    </source>
</evidence>
<evidence type="ECO:0000313" key="4">
    <source>
        <dbReference type="Proteomes" id="UP000020825"/>
    </source>
</evidence>
<dbReference type="EMBL" id="JAOG01000001">
    <property type="protein sequence ID" value="EUA58288.1"/>
    <property type="molecule type" value="Genomic_DNA"/>
</dbReference>
<feature type="region of interest" description="Disordered" evidence="1">
    <location>
        <begin position="1"/>
        <end position="25"/>
    </location>
</feature>
<dbReference type="Proteomes" id="UP000020825">
    <property type="component" value="Unassembled WGS sequence"/>
</dbReference>
<keyword evidence="2" id="KW-1133">Transmembrane helix</keyword>
<dbReference type="PATRIC" id="fig|1299331.3.peg.1385"/>
<proteinExistence type="predicted"/>
<protein>
    <submittedName>
        <fullName evidence="3">Uncharacterized protein</fullName>
    </submittedName>
</protein>
<feature type="transmembrane region" description="Helical" evidence="2">
    <location>
        <begin position="30"/>
        <end position="50"/>
    </location>
</feature>
<feature type="compositionally biased region" description="Basic and acidic residues" evidence="1">
    <location>
        <begin position="15"/>
        <end position="25"/>
    </location>
</feature>
<sequence length="69" mass="7532">MASTPTSRSRCNRHVSADPDQRRPDPPYKWVGLAALVIAALVLGFVYGQFRGDFTPKTNLTMLAAGPGW</sequence>